<name>A0A507D1D0_9FUNG</name>
<comment type="similarity">
    <text evidence="6">Belongs to the AIM41 family.</text>
</comment>
<dbReference type="OrthoDB" id="185373at2759"/>
<comment type="function">
    <text evidence="3">Regulates mitochondrial small subunit maturation by controlling 15S rRNA 5'-end processing. Localizes to the 5' precursor of the 15S rRNA in a position that is subsequently occupied by mS47 in the mature yeast mtSSU. Uses structure and sequence-specific RNA recognition, binding to a single-stranded region of the precursor and specifically recognizing bases -6 to -1. The exchange of Ccm1 for mS47 is coupled to the irreversible removal of precursor rRNA that is accompanied by conformational changes of the mitoribosomal proteins uS5m and mS26. These conformational changes signal completion of 5'-end rRNA processing through protection of the mature 5'-end of the 15S rRNA and stabilization of mS47. The removal of the 5' precursor together with the dissociation of Ccm1 may be catalyzed by the 5'-3' exoribonuclease Pet127. Involved in the specific removal of group I introns in mitochondrial encoded transcripts.</text>
</comment>
<dbReference type="PANTHER" id="PTHR47447:SF17">
    <property type="entry name" value="OS12G0638900 PROTEIN"/>
    <property type="match status" value="1"/>
</dbReference>
<feature type="repeat" description="PPR" evidence="5">
    <location>
        <begin position="404"/>
        <end position="438"/>
    </location>
</feature>
<keyword evidence="10" id="KW-1185">Reference proteome</keyword>
<dbReference type="SUPFAM" id="SSF89095">
    <property type="entry name" value="GatB/YqeY motif"/>
    <property type="match status" value="1"/>
</dbReference>
<dbReference type="EMBL" id="QEAN01000283">
    <property type="protein sequence ID" value="TPX41150.1"/>
    <property type="molecule type" value="Genomic_DNA"/>
</dbReference>
<comment type="subunit">
    <text evidence="4">Binds to mitochondrial small subunit 15S rRNA.</text>
</comment>
<evidence type="ECO:0000256" key="3">
    <source>
        <dbReference type="ARBA" id="ARBA00044493"/>
    </source>
</evidence>
<proteinExistence type="inferred from homology"/>
<dbReference type="NCBIfam" id="TIGR00756">
    <property type="entry name" value="PPR"/>
    <property type="match status" value="1"/>
</dbReference>
<dbReference type="EMBL" id="QEAM01000148">
    <property type="protein sequence ID" value="TPX45236.1"/>
    <property type="molecule type" value="Genomic_DNA"/>
</dbReference>
<dbReference type="InterPro" id="IPR042184">
    <property type="entry name" value="YqeY/Aim41_N"/>
</dbReference>
<sequence>MASLFNIGPKAFRLSRLPVSIRSVSLRHSTTSLNDVLMTRLKADLKTFMKSKSMSETNVVKSILADITYSQKSASSNATNVMSVLQKAVTKRRDAAESYKVAKEETKAQKEQSEAEWIAAATDIQDISQAKSPEVFKALIEGLIKEENPDDAALLLTKMRTSNIKPTVECYSLVMKGYAAIHDVTQVERYFNEARNERVDDPSLWKLALTSYIKVSDIDRAIDLISALMNEKKLPDDAPALQLFDSCIRARRWHDAGFVFGVLSLNGGVTKYAGKVRAKLGSHSNEFIHLTCVLLESDPSSVDRHPTSLKISGPDLGLALYKSLAALGKPLPERLYRAAMAYLSEVKDLVAVVSTWTTMRNHIRKSAPSPLTVTTLLQAVVARGGDRTAKATLDMVTKEKLPLDVGGYRALLTLMGRLGRYKDAISLLVDMSARGLEFGSQEWQVLRNGFRKRNLKTEEKHVVRFLEEHYPEVLDLAPDEEGLTLSSEGGDEEEDSDTGT</sequence>
<dbReference type="VEuPathDB" id="FungiDB:SeMB42_g05709"/>
<evidence type="ECO:0000313" key="10">
    <source>
        <dbReference type="Proteomes" id="UP000317494"/>
    </source>
</evidence>
<evidence type="ECO:0000256" key="5">
    <source>
        <dbReference type="PROSITE-ProRule" id="PRU00708"/>
    </source>
</evidence>
<feature type="repeat" description="PPR" evidence="5">
    <location>
        <begin position="132"/>
        <end position="166"/>
    </location>
</feature>
<dbReference type="Pfam" id="PF09424">
    <property type="entry name" value="YqeY"/>
    <property type="match status" value="1"/>
</dbReference>
<keyword evidence="6" id="KW-0496">Mitochondrion</keyword>
<evidence type="ECO:0000313" key="9">
    <source>
        <dbReference type="EMBL" id="TPX45236.1"/>
    </source>
</evidence>
<dbReference type="STRING" id="286115.A0A507D1D0"/>
<dbReference type="GO" id="GO:0005739">
    <property type="term" value="C:mitochondrion"/>
    <property type="evidence" value="ECO:0007669"/>
    <property type="project" value="UniProtKB-SubCell"/>
</dbReference>
<dbReference type="AlphaFoldDB" id="A0A507D1D0"/>
<evidence type="ECO:0000256" key="6">
    <source>
        <dbReference type="RuleBase" id="RU365099"/>
    </source>
</evidence>
<keyword evidence="2" id="KW-0677">Repeat</keyword>
<comment type="subcellular location">
    <subcellularLocation>
        <location evidence="6">Mitochondrion</location>
    </subcellularLocation>
</comment>
<dbReference type="Pfam" id="PF13812">
    <property type="entry name" value="PPR_3"/>
    <property type="match status" value="1"/>
</dbReference>
<accession>A0A507D1D0</accession>
<organism evidence="9 11">
    <name type="scientific">Synchytrium endobioticum</name>
    <dbReference type="NCBI Taxonomy" id="286115"/>
    <lineage>
        <taxon>Eukaryota</taxon>
        <taxon>Fungi</taxon>
        <taxon>Fungi incertae sedis</taxon>
        <taxon>Chytridiomycota</taxon>
        <taxon>Chytridiomycota incertae sedis</taxon>
        <taxon>Chytridiomycetes</taxon>
        <taxon>Synchytriales</taxon>
        <taxon>Synchytriaceae</taxon>
        <taxon>Synchytrium</taxon>
    </lineage>
</organism>
<protein>
    <recommendedName>
        <fullName evidence="6">Altered inheritance of mitochondria protein 41</fullName>
    </recommendedName>
</protein>
<dbReference type="GO" id="GO:0016884">
    <property type="term" value="F:carbon-nitrogen ligase activity, with glutamine as amido-N-donor"/>
    <property type="evidence" value="ECO:0007669"/>
    <property type="project" value="UniProtKB-UniRule"/>
</dbReference>
<evidence type="ECO:0000313" key="8">
    <source>
        <dbReference type="EMBL" id="TPX41150.1"/>
    </source>
</evidence>
<comment type="caution">
    <text evidence="9">The sequence shown here is derived from an EMBL/GenBank/DDBJ whole genome shotgun (WGS) entry which is preliminary data.</text>
</comment>
<dbReference type="PANTHER" id="PTHR47447">
    <property type="entry name" value="OS03G0856100 PROTEIN"/>
    <property type="match status" value="1"/>
</dbReference>
<feature type="compositionally biased region" description="Acidic residues" evidence="7">
    <location>
        <begin position="489"/>
        <end position="500"/>
    </location>
</feature>
<reference evidence="10 11" key="1">
    <citation type="journal article" date="2019" name="Sci. Rep.">
        <title>Comparative genomics of chytrid fungi reveal insights into the obligate biotrophic and pathogenic lifestyle of Synchytrium endobioticum.</title>
        <authorList>
            <person name="van de Vossenberg B.T.L.H."/>
            <person name="Warris S."/>
            <person name="Nguyen H.D.T."/>
            <person name="van Gent-Pelzer M.P.E."/>
            <person name="Joly D.L."/>
            <person name="van de Geest H.C."/>
            <person name="Bonants P.J.M."/>
            <person name="Smith D.S."/>
            <person name="Levesque C.A."/>
            <person name="van der Lee T.A.J."/>
        </authorList>
    </citation>
    <scope>NUCLEOTIDE SEQUENCE [LARGE SCALE GENOMIC DNA]</scope>
    <source>
        <strain evidence="9 11">LEV6574</strain>
        <strain evidence="8 10">MB42</strain>
    </source>
</reference>
<dbReference type="InterPro" id="IPR003789">
    <property type="entry name" value="Asn/Gln_tRNA_amidoTrase-B-like"/>
</dbReference>
<dbReference type="Pfam" id="PF01535">
    <property type="entry name" value="PPR"/>
    <property type="match status" value="1"/>
</dbReference>
<feature type="region of interest" description="Disordered" evidence="7">
    <location>
        <begin position="477"/>
        <end position="500"/>
    </location>
</feature>
<dbReference type="Proteomes" id="UP000317494">
    <property type="component" value="Unassembled WGS sequence"/>
</dbReference>
<evidence type="ECO:0000256" key="2">
    <source>
        <dbReference type="ARBA" id="ARBA00022737"/>
    </source>
</evidence>
<evidence type="ECO:0000256" key="7">
    <source>
        <dbReference type="SAM" id="MobiDB-lite"/>
    </source>
</evidence>
<evidence type="ECO:0000313" key="11">
    <source>
        <dbReference type="Proteomes" id="UP000320475"/>
    </source>
</evidence>
<dbReference type="InterPro" id="IPR011990">
    <property type="entry name" value="TPR-like_helical_dom_sf"/>
</dbReference>
<dbReference type="PROSITE" id="PS51375">
    <property type="entry name" value="PPR"/>
    <property type="match status" value="2"/>
</dbReference>
<dbReference type="Proteomes" id="UP000320475">
    <property type="component" value="Unassembled WGS sequence"/>
</dbReference>
<dbReference type="InterPro" id="IPR019004">
    <property type="entry name" value="YqeY/Aim41"/>
</dbReference>
<dbReference type="Gene3D" id="1.10.1510.10">
    <property type="entry name" value="Uncharacterised protein YqeY/AIM41 PF09424, N-terminal domain"/>
    <property type="match status" value="1"/>
</dbReference>
<dbReference type="Gene3D" id="1.25.40.10">
    <property type="entry name" value="Tetratricopeptide repeat domain"/>
    <property type="match status" value="2"/>
</dbReference>
<gene>
    <name evidence="6" type="primary">AIM41</name>
    <name evidence="9" type="ORF">SeLEV6574_g03987</name>
    <name evidence="8" type="ORF">SeMB42_g05709</name>
</gene>
<evidence type="ECO:0000256" key="4">
    <source>
        <dbReference type="ARBA" id="ARBA00044511"/>
    </source>
</evidence>
<evidence type="ECO:0000256" key="1">
    <source>
        <dbReference type="ARBA" id="ARBA00006192"/>
    </source>
</evidence>
<comment type="similarity">
    <text evidence="1">Belongs to the CCM1 family.</text>
</comment>
<dbReference type="InterPro" id="IPR002885">
    <property type="entry name" value="PPR_rpt"/>
</dbReference>